<dbReference type="InterPro" id="IPR003594">
    <property type="entry name" value="HATPase_dom"/>
</dbReference>
<keyword evidence="4" id="KW-0808">Transferase</keyword>
<dbReference type="InterPro" id="IPR050736">
    <property type="entry name" value="Sensor_HK_Regulatory"/>
</dbReference>
<evidence type="ECO:0000256" key="3">
    <source>
        <dbReference type="ARBA" id="ARBA00022553"/>
    </source>
</evidence>
<dbReference type="Gene3D" id="1.10.287.130">
    <property type="match status" value="1"/>
</dbReference>
<evidence type="ECO:0000256" key="6">
    <source>
        <dbReference type="ARBA" id="ARBA00023012"/>
    </source>
</evidence>
<dbReference type="Pfam" id="PF02518">
    <property type="entry name" value="HATPase_c"/>
    <property type="match status" value="1"/>
</dbReference>
<accession>A0ABY9WZ84</accession>
<dbReference type="InterPro" id="IPR036890">
    <property type="entry name" value="HATPase_C_sf"/>
</dbReference>
<feature type="transmembrane region" description="Helical" evidence="8">
    <location>
        <begin position="205"/>
        <end position="226"/>
    </location>
</feature>
<evidence type="ECO:0000256" key="2">
    <source>
        <dbReference type="ARBA" id="ARBA00012438"/>
    </source>
</evidence>
<evidence type="ECO:0000256" key="4">
    <source>
        <dbReference type="ARBA" id="ARBA00022679"/>
    </source>
</evidence>
<sequence length="520" mass="56176">MPMPLSLRERDGVRGQAVRTSVTPGGRGAGFPDSAPVRAGGPIRAREHEGRASGLQLGRRMKESAHRGDAVKPAPASPSPSGLEQVLREAFARQFMRMARIRIYMAPPTLLLLLYFLVQEPAVWRKWLLGGLLGLYVVVEGIEILLYLRRTPRQKLLFTYVIVVGLPIHWGMLLVTGGLEGPLTPVLLLVSFFVSLFTTTRGAWVLALLHVATLWGLAAVSFTGVVPDLLPQLYGGGARAGHNNALLLSHVTVLSVLVAYSAGGGSILRGIFQGMVKDALDARDETLRIHTEAIDTLTRLSGEIAHELKNPLASVKGLATLVARDVEGKPAERLAVLRREVDRMQEILEGFLNFSRPLLPLDEQRTSLEGLCRQVVELHEGMAGERGVGLRLFAERPVAVWCDPRKVKQVLINLVQNALEAAPRGSTVELVVLSVPEGGGRVEVRDQGPGIAPEVRGRVFEPGVTTKPQGNGLGLALARALARQHGGELELHPREGGGCVAELVLPAELPPQQTRTEVVA</sequence>
<evidence type="ECO:0000259" key="9">
    <source>
        <dbReference type="PROSITE" id="PS50109"/>
    </source>
</evidence>
<dbReference type="EMBL" id="CP043494">
    <property type="protein sequence ID" value="WNG48424.1"/>
    <property type="molecule type" value="Genomic_DNA"/>
</dbReference>
<dbReference type="InterPro" id="IPR004358">
    <property type="entry name" value="Sig_transdc_His_kin-like_C"/>
</dbReference>
<evidence type="ECO:0000313" key="10">
    <source>
        <dbReference type="EMBL" id="WNG48424.1"/>
    </source>
</evidence>
<keyword evidence="8" id="KW-1133">Transmembrane helix</keyword>
<keyword evidence="3" id="KW-0597">Phosphoprotein</keyword>
<protein>
    <recommendedName>
        <fullName evidence="2">histidine kinase</fullName>
        <ecNumber evidence="2">2.7.13.3</ecNumber>
    </recommendedName>
</protein>
<dbReference type="PANTHER" id="PTHR43711">
    <property type="entry name" value="TWO-COMPONENT HISTIDINE KINASE"/>
    <property type="match status" value="1"/>
</dbReference>
<dbReference type="Gene3D" id="3.30.565.10">
    <property type="entry name" value="Histidine kinase-like ATPase, C-terminal domain"/>
    <property type="match status" value="1"/>
</dbReference>
<feature type="transmembrane region" description="Helical" evidence="8">
    <location>
        <begin position="181"/>
        <end position="198"/>
    </location>
</feature>
<organism evidence="10 11">
    <name type="scientific">Archangium minus</name>
    <dbReference type="NCBI Taxonomy" id="83450"/>
    <lineage>
        <taxon>Bacteria</taxon>
        <taxon>Pseudomonadati</taxon>
        <taxon>Myxococcota</taxon>
        <taxon>Myxococcia</taxon>
        <taxon>Myxococcales</taxon>
        <taxon>Cystobacterineae</taxon>
        <taxon>Archangiaceae</taxon>
        <taxon>Archangium</taxon>
    </lineage>
</organism>
<dbReference type="InterPro" id="IPR003661">
    <property type="entry name" value="HisK_dim/P_dom"/>
</dbReference>
<comment type="catalytic activity">
    <reaction evidence="1">
        <text>ATP + protein L-histidine = ADP + protein N-phospho-L-histidine.</text>
        <dbReference type="EC" id="2.7.13.3"/>
    </reaction>
</comment>
<evidence type="ECO:0000256" key="8">
    <source>
        <dbReference type="SAM" id="Phobius"/>
    </source>
</evidence>
<dbReference type="PRINTS" id="PR00344">
    <property type="entry name" value="BCTRLSENSOR"/>
</dbReference>
<dbReference type="EC" id="2.7.13.3" evidence="2"/>
<feature type="transmembrane region" description="Helical" evidence="8">
    <location>
        <begin position="124"/>
        <end position="148"/>
    </location>
</feature>
<feature type="region of interest" description="Disordered" evidence="7">
    <location>
        <begin position="1"/>
        <end position="82"/>
    </location>
</feature>
<feature type="transmembrane region" description="Helical" evidence="8">
    <location>
        <begin position="246"/>
        <end position="268"/>
    </location>
</feature>
<evidence type="ECO:0000256" key="5">
    <source>
        <dbReference type="ARBA" id="ARBA00022777"/>
    </source>
</evidence>
<reference evidence="10 11" key="1">
    <citation type="submission" date="2019-08" db="EMBL/GenBank/DDBJ databases">
        <title>Archangium and Cystobacter genomes.</title>
        <authorList>
            <person name="Chen I.-C.K."/>
            <person name="Wielgoss S."/>
        </authorList>
    </citation>
    <scope>NUCLEOTIDE SEQUENCE [LARGE SCALE GENOMIC DNA]</scope>
    <source>
        <strain evidence="10 11">Cbm 6</strain>
    </source>
</reference>
<name>A0ABY9WZ84_9BACT</name>
<evidence type="ECO:0000313" key="11">
    <source>
        <dbReference type="Proteomes" id="UP001611383"/>
    </source>
</evidence>
<dbReference type="PROSITE" id="PS50109">
    <property type="entry name" value="HIS_KIN"/>
    <property type="match status" value="1"/>
</dbReference>
<keyword evidence="6" id="KW-0902">Two-component regulatory system</keyword>
<keyword evidence="8" id="KW-0812">Transmembrane</keyword>
<dbReference type="SUPFAM" id="SSF47384">
    <property type="entry name" value="Homodimeric domain of signal transducing histidine kinase"/>
    <property type="match status" value="1"/>
</dbReference>
<dbReference type="Pfam" id="PF00512">
    <property type="entry name" value="HisKA"/>
    <property type="match status" value="1"/>
</dbReference>
<keyword evidence="5 10" id="KW-0418">Kinase</keyword>
<dbReference type="SMART" id="SM00387">
    <property type="entry name" value="HATPase_c"/>
    <property type="match status" value="1"/>
</dbReference>
<dbReference type="SUPFAM" id="SSF55874">
    <property type="entry name" value="ATPase domain of HSP90 chaperone/DNA topoisomerase II/histidine kinase"/>
    <property type="match status" value="1"/>
</dbReference>
<dbReference type="GO" id="GO:0016301">
    <property type="term" value="F:kinase activity"/>
    <property type="evidence" value="ECO:0007669"/>
    <property type="project" value="UniProtKB-KW"/>
</dbReference>
<feature type="transmembrane region" description="Helical" evidence="8">
    <location>
        <begin position="101"/>
        <end position="118"/>
    </location>
</feature>
<feature type="transmembrane region" description="Helical" evidence="8">
    <location>
        <begin position="157"/>
        <end position="175"/>
    </location>
</feature>
<dbReference type="InterPro" id="IPR036097">
    <property type="entry name" value="HisK_dim/P_sf"/>
</dbReference>
<keyword evidence="11" id="KW-1185">Reference proteome</keyword>
<dbReference type="PANTHER" id="PTHR43711:SF28">
    <property type="entry name" value="SENSOR HISTIDINE KINASE YXDK"/>
    <property type="match status" value="1"/>
</dbReference>
<feature type="compositionally biased region" description="Basic and acidic residues" evidence="7">
    <location>
        <begin position="60"/>
        <end position="70"/>
    </location>
</feature>
<gene>
    <name evidence="10" type="ORF">F0U60_33100</name>
</gene>
<feature type="domain" description="Histidine kinase" evidence="9">
    <location>
        <begin position="303"/>
        <end position="509"/>
    </location>
</feature>
<evidence type="ECO:0000256" key="1">
    <source>
        <dbReference type="ARBA" id="ARBA00000085"/>
    </source>
</evidence>
<proteinExistence type="predicted"/>
<evidence type="ECO:0000256" key="7">
    <source>
        <dbReference type="SAM" id="MobiDB-lite"/>
    </source>
</evidence>
<dbReference type="SMART" id="SM00388">
    <property type="entry name" value="HisKA"/>
    <property type="match status" value="1"/>
</dbReference>
<dbReference type="InterPro" id="IPR005467">
    <property type="entry name" value="His_kinase_dom"/>
</dbReference>
<keyword evidence="8" id="KW-0472">Membrane</keyword>
<dbReference type="Proteomes" id="UP001611383">
    <property type="component" value="Chromosome"/>
</dbReference>
<dbReference type="CDD" id="cd00082">
    <property type="entry name" value="HisKA"/>
    <property type="match status" value="1"/>
</dbReference>